<evidence type="ECO:0000256" key="1">
    <source>
        <dbReference type="SAM" id="MobiDB-lite"/>
    </source>
</evidence>
<dbReference type="AlphaFoldDB" id="G9P6P7"/>
<name>G9P6P7_HYPAI</name>
<evidence type="ECO:0000313" key="2">
    <source>
        <dbReference type="EMBL" id="EHK41468.1"/>
    </source>
</evidence>
<gene>
    <name evidence="2" type="ORF">TRIATDRAFT_302015</name>
</gene>
<comment type="caution">
    <text evidence="2">The sequence shown here is derived from an EMBL/GenBank/DDBJ whole genome shotgun (WGS) entry which is preliminary data.</text>
</comment>
<dbReference type="Proteomes" id="UP000005426">
    <property type="component" value="Unassembled WGS sequence"/>
</dbReference>
<dbReference type="HOGENOM" id="CLU_2365246_0_0_1"/>
<reference evidence="2 3" key="1">
    <citation type="journal article" date="2011" name="Genome Biol.">
        <title>Comparative genome sequence analysis underscores mycoparasitism as the ancestral life style of Trichoderma.</title>
        <authorList>
            <person name="Kubicek C.P."/>
            <person name="Herrera-Estrella A."/>
            <person name="Seidl-Seiboth V."/>
            <person name="Martinez D.A."/>
            <person name="Druzhinina I.S."/>
            <person name="Thon M."/>
            <person name="Zeilinger S."/>
            <person name="Casas-Flores S."/>
            <person name="Horwitz B.A."/>
            <person name="Mukherjee P.K."/>
            <person name="Mukherjee M."/>
            <person name="Kredics L."/>
            <person name="Alcaraz L.D."/>
            <person name="Aerts A."/>
            <person name="Antal Z."/>
            <person name="Atanasova L."/>
            <person name="Cervantes-Badillo M.G."/>
            <person name="Challacombe J."/>
            <person name="Chertkov O."/>
            <person name="McCluskey K."/>
            <person name="Coulpier F."/>
            <person name="Deshpande N."/>
            <person name="von Doehren H."/>
            <person name="Ebbole D.J."/>
            <person name="Esquivel-Naranjo E.U."/>
            <person name="Fekete E."/>
            <person name="Flipphi M."/>
            <person name="Glaser F."/>
            <person name="Gomez-Rodriguez E.Y."/>
            <person name="Gruber S."/>
            <person name="Han C."/>
            <person name="Henrissat B."/>
            <person name="Hermosa R."/>
            <person name="Hernandez-Onate M."/>
            <person name="Karaffa L."/>
            <person name="Kosti I."/>
            <person name="Le Crom S."/>
            <person name="Lindquist E."/>
            <person name="Lucas S."/>
            <person name="Luebeck M."/>
            <person name="Luebeck P.S."/>
            <person name="Margeot A."/>
            <person name="Metz B."/>
            <person name="Misra M."/>
            <person name="Nevalainen H."/>
            <person name="Omann M."/>
            <person name="Packer N."/>
            <person name="Perrone G."/>
            <person name="Uresti-Rivera E.E."/>
            <person name="Salamov A."/>
            <person name="Schmoll M."/>
            <person name="Seiboth B."/>
            <person name="Shapiro H."/>
            <person name="Sukno S."/>
            <person name="Tamayo-Ramos J.A."/>
            <person name="Tisch D."/>
            <person name="Wiest A."/>
            <person name="Wilkinson H.H."/>
            <person name="Zhang M."/>
            <person name="Coutinho P.M."/>
            <person name="Kenerley C.M."/>
            <person name="Monte E."/>
            <person name="Baker S.E."/>
            <person name="Grigoriev I.V."/>
        </authorList>
    </citation>
    <scope>NUCLEOTIDE SEQUENCE [LARGE SCALE GENOMIC DNA]</scope>
    <source>
        <strain evidence="3">ATCC 20476 / IMI 206040</strain>
    </source>
</reference>
<dbReference type="EMBL" id="ABDG02000027">
    <property type="protein sequence ID" value="EHK41468.1"/>
    <property type="molecule type" value="Genomic_DNA"/>
</dbReference>
<protein>
    <submittedName>
        <fullName evidence="2">Uncharacterized protein</fullName>
    </submittedName>
</protein>
<proteinExistence type="predicted"/>
<feature type="non-terminal residue" evidence="2">
    <location>
        <position position="1"/>
    </location>
</feature>
<feature type="region of interest" description="Disordered" evidence="1">
    <location>
        <begin position="1"/>
        <end position="96"/>
    </location>
</feature>
<feature type="compositionally biased region" description="Basic and acidic residues" evidence="1">
    <location>
        <begin position="11"/>
        <end position="23"/>
    </location>
</feature>
<feature type="compositionally biased region" description="Polar residues" evidence="1">
    <location>
        <begin position="81"/>
        <end position="90"/>
    </location>
</feature>
<organism evidence="2 3">
    <name type="scientific">Hypocrea atroviridis (strain ATCC 20476 / IMI 206040)</name>
    <name type="common">Trichoderma atroviride</name>
    <dbReference type="NCBI Taxonomy" id="452589"/>
    <lineage>
        <taxon>Eukaryota</taxon>
        <taxon>Fungi</taxon>
        <taxon>Dikarya</taxon>
        <taxon>Ascomycota</taxon>
        <taxon>Pezizomycotina</taxon>
        <taxon>Sordariomycetes</taxon>
        <taxon>Hypocreomycetidae</taxon>
        <taxon>Hypocreales</taxon>
        <taxon>Hypocreaceae</taxon>
        <taxon>Trichoderma</taxon>
    </lineage>
</organism>
<sequence length="96" mass="10484">RPQTPPSRADCSLHETEKEGEAKARRRYAASSLGSSAGRRDEGHEASAHTREERAHSFSNKRRFSASGSRNFSGASRAVQVEQQGPSTLHSAALHR</sequence>
<feature type="compositionally biased region" description="Basic and acidic residues" evidence="1">
    <location>
        <begin position="38"/>
        <end position="56"/>
    </location>
</feature>
<accession>G9P6P7</accession>
<keyword evidence="3" id="KW-1185">Reference proteome</keyword>
<evidence type="ECO:0000313" key="3">
    <source>
        <dbReference type="Proteomes" id="UP000005426"/>
    </source>
</evidence>